<dbReference type="Proteomes" id="UP000566819">
    <property type="component" value="Unassembled WGS sequence"/>
</dbReference>
<evidence type="ECO:0000313" key="3">
    <source>
        <dbReference type="Proteomes" id="UP000566819"/>
    </source>
</evidence>
<feature type="signal peptide" evidence="1">
    <location>
        <begin position="1"/>
        <end position="21"/>
    </location>
</feature>
<evidence type="ECO:0000256" key="1">
    <source>
        <dbReference type="SAM" id="SignalP"/>
    </source>
</evidence>
<protein>
    <submittedName>
        <fullName evidence="2">Uncharacterized protein</fullName>
    </submittedName>
</protein>
<feature type="chain" id="PRO_5034987230" evidence="1">
    <location>
        <begin position="22"/>
        <end position="318"/>
    </location>
</feature>
<accession>A0A8H4W056</accession>
<name>A0A8H4W056_9HELO</name>
<keyword evidence="3" id="KW-1185">Reference proteome</keyword>
<reference evidence="2 3" key="1">
    <citation type="submission" date="2020-03" db="EMBL/GenBank/DDBJ databases">
        <title>Draft Genome Sequence of Cudoniella acicularis.</title>
        <authorList>
            <person name="Buettner E."/>
            <person name="Kellner H."/>
        </authorList>
    </citation>
    <scope>NUCLEOTIDE SEQUENCE [LARGE SCALE GENOMIC DNA]</scope>
    <source>
        <strain evidence="2 3">DSM 108380</strain>
    </source>
</reference>
<dbReference type="OrthoDB" id="3438781at2759"/>
<keyword evidence="1" id="KW-0732">Signal</keyword>
<dbReference type="EMBL" id="JAAMPI010000757">
    <property type="protein sequence ID" value="KAF4628826.1"/>
    <property type="molecule type" value="Genomic_DNA"/>
</dbReference>
<dbReference type="AlphaFoldDB" id="A0A8H4W056"/>
<evidence type="ECO:0000313" key="2">
    <source>
        <dbReference type="EMBL" id="KAF4628826.1"/>
    </source>
</evidence>
<proteinExistence type="predicted"/>
<organism evidence="2 3">
    <name type="scientific">Cudoniella acicularis</name>
    <dbReference type="NCBI Taxonomy" id="354080"/>
    <lineage>
        <taxon>Eukaryota</taxon>
        <taxon>Fungi</taxon>
        <taxon>Dikarya</taxon>
        <taxon>Ascomycota</taxon>
        <taxon>Pezizomycotina</taxon>
        <taxon>Leotiomycetes</taxon>
        <taxon>Helotiales</taxon>
        <taxon>Tricladiaceae</taxon>
        <taxon>Cudoniella</taxon>
    </lineage>
</organism>
<comment type="caution">
    <text evidence="2">The sequence shown here is derived from an EMBL/GenBank/DDBJ whole genome shotgun (WGS) entry which is preliminary data.</text>
</comment>
<gene>
    <name evidence="2" type="ORF">G7Y89_g9325</name>
</gene>
<sequence length="318" mass="31701">MKIYSLPVVIVTLALATPLLADNVCQTGYTICSPAGATSSTTPQIGSADFANLFNDLLASSLPASRKRTTSASTTSLCCAATTSCLTLANLALPFCYDPFTTNFALPDGSTGTVAFGTYTSSGGDTANLETGDYKLANGQTGNIYSNYPAAKPNTGTEVLPTQFTSSGVGSAIPVTALGGFVTLTYTTTLPASTIPATTVLPTTLPGSTVSTTEVLPETISTSISNSLVLSTLSITTTEVSTAPATTILGTTKVATTVAGLVSTVVTTSAVGSSTASASASASASTTKKSAASRSSHIDGLYSLGGLGVAAVAIFLLC</sequence>